<protein>
    <recommendedName>
        <fullName evidence="4">MACPF domain-containing protein</fullName>
    </recommendedName>
</protein>
<keyword evidence="1" id="KW-0732">Signal</keyword>
<comment type="caution">
    <text evidence="2">The sequence shown here is derived from an EMBL/GenBank/DDBJ whole genome shotgun (WGS) entry which is preliminary data.</text>
</comment>
<evidence type="ECO:0008006" key="4">
    <source>
        <dbReference type="Google" id="ProtNLM"/>
    </source>
</evidence>
<dbReference type="EMBL" id="QDKL01000001">
    <property type="protein sequence ID" value="RZF22791.1"/>
    <property type="molecule type" value="Genomic_DNA"/>
</dbReference>
<reference evidence="3" key="1">
    <citation type="journal article" date="2019" name="Int. J. Syst. Evol. Microbiol.">
        <title>Halobacteriovorax valvorus sp. nov., a novel prokaryotic predator isolated from coastal seawater of China.</title>
        <authorList>
            <person name="Chen M.-X."/>
        </authorList>
    </citation>
    <scope>NUCLEOTIDE SEQUENCE [LARGE SCALE GENOMIC DNA]</scope>
    <source>
        <strain evidence="3">BL9</strain>
    </source>
</reference>
<dbReference type="Proteomes" id="UP000443582">
    <property type="component" value="Unassembled WGS sequence"/>
</dbReference>
<dbReference type="RefSeq" id="WP_133296871.1">
    <property type="nucleotide sequence ID" value="NZ_QDKL01000001.1"/>
</dbReference>
<organism evidence="2 3">
    <name type="scientific">Halobacteriovorax vibrionivorans</name>
    <dbReference type="NCBI Taxonomy" id="2152716"/>
    <lineage>
        <taxon>Bacteria</taxon>
        <taxon>Pseudomonadati</taxon>
        <taxon>Bdellovibrionota</taxon>
        <taxon>Bacteriovoracia</taxon>
        <taxon>Bacteriovoracales</taxon>
        <taxon>Halobacteriovoraceae</taxon>
        <taxon>Halobacteriovorax</taxon>
    </lineage>
</organism>
<evidence type="ECO:0000313" key="3">
    <source>
        <dbReference type="Proteomes" id="UP000443582"/>
    </source>
</evidence>
<keyword evidence="3" id="KW-1185">Reference proteome</keyword>
<evidence type="ECO:0000256" key="1">
    <source>
        <dbReference type="SAM" id="SignalP"/>
    </source>
</evidence>
<proteinExistence type="predicted"/>
<accession>A0ABY0IIK5</accession>
<sequence>MKNLMRAAVTLSILSSSVFASSRVIRDNRLNDLGISPVLGRGYSIATNTYQSTCMGQVKTTQPSYDLKYRYLEIEQDWESQYTKSFETKNTFKFLFLKTNVNLFTEVSGENTYHYHYIFADIDVDSYYHSLSEGESQLSESAKSLLAKGDVVGFFDSCGPYYVRSIGRHSSFLGLLRYRTTSSERDVNFELQLKAKMRGFFSGGSSDTTISSEFREETQSKRLEINIWAYGLGKGEIADIIPTDIDSFKKSVQAVVKTMQDPNAGRVTTMEVAPWIENTQFQDLLELEDDEGKLLFEKKKNLEANAEIISELDRIDRAQIDQYFKASNCRRILEDEYLNVDDDFNGGYEPENTYFSDLTKPNNQNSEISLAAFDSVLSQEKVEEYLAANYQFNYGQAEPTPDPETGALACIKQIHEQGIDKVHYRNIPVCLDARTTSVPVSPLLDSYCMPELSRVVIPDDA</sequence>
<evidence type="ECO:0000313" key="2">
    <source>
        <dbReference type="EMBL" id="RZF22791.1"/>
    </source>
</evidence>
<feature type="signal peptide" evidence="1">
    <location>
        <begin position="1"/>
        <end position="20"/>
    </location>
</feature>
<feature type="chain" id="PRO_5046248988" description="MACPF domain-containing protein" evidence="1">
    <location>
        <begin position="21"/>
        <end position="461"/>
    </location>
</feature>
<name>A0ABY0IIK5_9BACT</name>
<gene>
    <name evidence="2" type="ORF">DAY19_03185</name>
</gene>